<name>A0A7W3PK00_9MICO</name>
<dbReference type="OrthoDB" id="3724496at2"/>
<dbReference type="Proteomes" id="UP000321154">
    <property type="component" value="Unassembled WGS sequence"/>
</dbReference>
<organism evidence="2 4">
    <name type="scientific">Frigoribacterium faeni</name>
    <dbReference type="NCBI Taxonomy" id="145483"/>
    <lineage>
        <taxon>Bacteria</taxon>
        <taxon>Bacillati</taxon>
        <taxon>Actinomycetota</taxon>
        <taxon>Actinomycetes</taxon>
        <taxon>Micrococcales</taxon>
        <taxon>Microbacteriaceae</taxon>
        <taxon>Frigoribacterium</taxon>
    </lineage>
</organism>
<dbReference type="Proteomes" id="UP000522688">
    <property type="component" value="Unassembled WGS sequence"/>
</dbReference>
<comment type="caution">
    <text evidence="2">The sequence shown here is derived from an EMBL/GenBank/DDBJ whole genome shotgun (WGS) entry which is preliminary data.</text>
</comment>
<sequence>MATLAVSGSVTHRHHAERGVLHLSIGFEGDDRPTVVDESMAVHNRVSDRATALRRQGAATWWSAQSVSVSLVTEPGVGDGSRASSVRYRTRSTIDVRFQDFAALTEWVGELAHVEGVSIDGIEWSLGHERRAEVERAARVAAIADAVARAADYAEALGLGTPVLAAVYEPGLRPGDGGTGAMPFGVARAAMMSTWGAGQGSTTFDLQPDDIEVTASISADFTA</sequence>
<evidence type="ECO:0000313" key="3">
    <source>
        <dbReference type="Proteomes" id="UP000321154"/>
    </source>
</evidence>
<evidence type="ECO:0000313" key="1">
    <source>
        <dbReference type="EMBL" id="GEK83497.1"/>
    </source>
</evidence>
<dbReference type="EMBL" id="JACGWW010000006">
    <property type="protein sequence ID" value="MBA8814603.1"/>
    <property type="molecule type" value="Genomic_DNA"/>
</dbReference>
<reference evidence="1 3" key="1">
    <citation type="submission" date="2019-07" db="EMBL/GenBank/DDBJ databases">
        <title>Whole genome shotgun sequence of Frigoribacterium faeni NBRC 103066.</title>
        <authorList>
            <person name="Hosoyama A."/>
            <person name="Uohara A."/>
            <person name="Ohji S."/>
            <person name="Ichikawa N."/>
        </authorList>
    </citation>
    <scope>NUCLEOTIDE SEQUENCE [LARGE SCALE GENOMIC DNA]</scope>
    <source>
        <strain evidence="1 3">NBRC 103066</strain>
    </source>
</reference>
<accession>A0A7W3PK00</accession>
<dbReference type="EMBL" id="BJUV01000016">
    <property type="protein sequence ID" value="GEK83497.1"/>
    <property type="molecule type" value="Genomic_DNA"/>
</dbReference>
<gene>
    <name evidence="2" type="ORF">FB463_002878</name>
    <name evidence="1" type="ORF">FFA01_18060</name>
</gene>
<protein>
    <submittedName>
        <fullName evidence="1">SIMPL domain-containing protein</fullName>
    </submittedName>
</protein>
<keyword evidence="3" id="KW-1185">Reference proteome</keyword>
<evidence type="ECO:0000313" key="4">
    <source>
        <dbReference type="Proteomes" id="UP000522688"/>
    </source>
</evidence>
<proteinExistence type="predicted"/>
<dbReference type="RefSeq" id="WP_146855271.1">
    <property type="nucleotide sequence ID" value="NZ_BAAAHR010000003.1"/>
</dbReference>
<dbReference type="Gene3D" id="3.30.70.2970">
    <property type="entry name" value="Protein of unknown function (DUF541), domain 2"/>
    <property type="match status" value="1"/>
</dbReference>
<dbReference type="Pfam" id="PF04402">
    <property type="entry name" value="SIMPL"/>
    <property type="match status" value="1"/>
</dbReference>
<dbReference type="InterPro" id="IPR007497">
    <property type="entry name" value="SIMPL/DUF541"/>
</dbReference>
<evidence type="ECO:0000313" key="2">
    <source>
        <dbReference type="EMBL" id="MBA8814603.1"/>
    </source>
</evidence>
<dbReference type="AlphaFoldDB" id="A0A7W3PK00"/>
<dbReference type="Gene3D" id="3.30.110.170">
    <property type="entry name" value="Protein of unknown function (DUF541), domain 1"/>
    <property type="match status" value="1"/>
</dbReference>
<reference evidence="2 4" key="2">
    <citation type="submission" date="2020-07" db="EMBL/GenBank/DDBJ databases">
        <title>Sequencing the genomes of 1000 actinobacteria strains.</title>
        <authorList>
            <person name="Klenk H.-P."/>
        </authorList>
    </citation>
    <scope>NUCLEOTIDE SEQUENCE [LARGE SCALE GENOMIC DNA]</scope>
    <source>
        <strain evidence="2 4">DSM 10309</strain>
    </source>
</reference>